<evidence type="ECO:0000313" key="4">
    <source>
        <dbReference type="Proteomes" id="UP001642260"/>
    </source>
</evidence>
<keyword evidence="4" id="KW-1185">Reference proteome</keyword>
<feature type="region of interest" description="Disordered" evidence="1">
    <location>
        <begin position="104"/>
        <end position="128"/>
    </location>
</feature>
<feature type="compositionally biased region" description="Basic and acidic residues" evidence="1">
    <location>
        <begin position="114"/>
        <end position="128"/>
    </location>
</feature>
<evidence type="ECO:0000259" key="2">
    <source>
        <dbReference type="PROSITE" id="PS51022"/>
    </source>
</evidence>
<evidence type="ECO:0000256" key="1">
    <source>
        <dbReference type="SAM" id="MobiDB-lite"/>
    </source>
</evidence>
<reference evidence="3 4" key="1">
    <citation type="submission" date="2022-03" db="EMBL/GenBank/DDBJ databases">
        <authorList>
            <person name="Macdonald S."/>
            <person name="Ahmed S."/>
            <person name="Newling K."/>
        </authorList>
    </citation>
    <scope>NUCLEOTIDE SEQUENCE [LARGE SCALE GENOMIC DNA]</scope>
</reference>
<organism evidence="3 4">
    <name type="scientific">Eruca vesicaria subsp. sativa</name>
    <name type="common">Garden rocket</name>
    <name type="synonym">Eruca sativa</name>
    <dbReference type="NCBI Taxonomy" id="29727"/>
    <lineage>
        <taxon>Eukaryota</taxon>
        <taxon>Viridiplantae</taxon>
        <taxon>Streptophyta</taxon>
        <taxon>Embryophyta</taxon>
        <taxon>Tracheophyta</taxon>
        <taxon>Spermatophyta</taxon>
        <taxon>Magnoliopsida</taxon>
        <taxon>eudicotyledons</taxon>
        <taxon>Gunneridae</taxon>
        <taxon>Pentapetalae</taxon>
        <taxon>rosids</taxon>
        <taxon>malvids</taxon>
        <taxon>Brassicales</taxon>
        <taxon>Brassicaceae</taxon>
        <taxon>Brassiceae</taxon>
        <taxon>Eruca</taxon>
    </lineage>
</organism>
<dbReference type="EMBL" id="CAKOAT010192377">
    <property type="protein sequence ID" value="CAH8354368.1"/>
    <property type="molecule type" value="Genomic_DNA"/>
</dbReference>
<sequence>MMQSHHLKPVRESQDTIEKKVVMVTDETPTYVTNQTETDESMKSDEVETQVSDETETHVTDEMETYEFMDSEGNETEVSDETKAIQMRHTSWITLPPCKWFMSGKHHQAQIGRGRGEEDQRRPEKFER</sequence>
<feature type="domain" description="L27" evidence="2">
    <location>
        <begin position="1"/>
        <end position="25"/>
    </location>
</feature>
<dbReference type="InterPro" id="IPR004172">
    <property type="entry name" value="L27_dom"/>
</dbReference>
<name>A0ABC8KBX6_ERUVS</name>
<gene>
    <name evidence="3" type="ORF">ERUC_LOCUS20123</name>
</gene>
<feature type="region of interest" description="Disordered" evidence="1">
    <location>
        <begin position="28"/>
        <end position="62"/>
    </location>
</feature>
<dbReference type="AlphaFoldDB" id="A0ABC8KBX6"/>
<dbReference type="Proteomes" id="UP001642260">
    <property type="component" value="Unassembled WGS sequence"/>
</dbReference>
<protein>
    <recommendedName>
        <fullName evidence="2">L27 domain-containing protein</fullName>
    </recommendedName>
</protein>
<accession>A0ABC8KBX6</accession>
<evidence type="ECO:0000313" key="3">
    <source>
        <dbReference type="EMBL" id="CAH8354368.1"/>
    </source>
</evidence>
<proteinExistence type="predicted"/>
<comment type="caution">
    <text evidence="3">The sequence shown here is derived from an EMBL/GenBank/DDBJ whole genome shotgun (WGS) entry which is preliminary data.</text>
</comment>
<dbReference type="PROSITE" id="PS51022">
    <property type="entry name" value="L27"/>
    <property type="match status" value="1"/>
</dbReference>